<reference evidence="2" key="1">
    <citation type="submission" date="2018-09" db="EMBL/GenBank/DDBJ databases">
        <title>Paracoccus onubensis nov. sp. a moderate halophilic bacterium isolated from Gruta de las Maravillas (Aracena, Spain).</title>
        <authorList>
            <person name="Jurado V."/>
            <person name="Gutierrez-Patricio S."/>
            <person name="Gonzalez-Pimentel J.L."/>
            <person name="Miller A.Z."/>
            <person name="Laiz L."/>
            <person name="Saiz-Jimenez C."/>
        </authorList>
    </citation>
    <scope>NUCLEOTIDE SEQUENCE [LARGE SCALE GENOMIC DNA]</scope>
    <source>
        <strain evidence="2">DSM 26381</strain>
    </source>
</reference>
<dbReference type="Proteomes" id="UP000283587">
    <property type="component" value="Unassembled WGS sequence"/>
</dbReference>
<name>A0A419A557_9RHOB</name>
<comment type="caution">
    <text evidence="1">The sequence shown here is derived from an EMBL/GenBank/DDBJ whole genome shotgun (WGS) entry which is preliminary data.</text>
</comment>
<dbReference type="RefSeq" id="WP_119898834.1">
    <property type="nucleotide sequence ID" value="NZ_QNRC01000040.1"/>
</dbReference>
<keyword evidence="2" id="KW-1185">Reference proteome</keyword>
<dbReference type="Gene3D" id="3.90.550.10">
    <property type="entry name" value="Spore Coat Polysaccharide Biosynthesis Protein SpsA, Chain A"/>
    <property type="match status" value="1"/>
</dbReference>
<proteinExistence type="predicted"/>
<dbReference type="OrthoDB" id="7851643at2"/>
<accession>A0A419A557</accession>
<dbReference type="AlphaFoldDB" id="A0A419A557"/>
<gene>
    <name evidence="1" type="ORF">D3P05_14280</name>
</gene>
<dbReference type="EMBL" id="QZEW01000061">
    <property type="protein sequence ID" value="RJL10129.1"/>
    <property type="molecule type" value="Genomic_DNA"/>
</dbReference>
<evidence type="ECO:0000313" key="1">
    <source>
        <dbReference type="EMBL" id="RJL10129.1"/>
    </source>
</evidence>
<protein>
    <submittedName>
        <fullName evidence="1">Acyl esterase</fullName>
    </submittedName>
</protein>
<organism evidence="1 2">
    <name type="scientific">Paracoccus siganidrum</name>
    <dbReference type="NCBI Taxonomy" id="1276757"/>
    <lineage>
        <taxon>Bacteria</taxon>
        <taxon>Pseudomonadati</taxon>
        <taxon>Pseudomonadota</taxon>
        <taxon>Alphaproteobacteria</taxon>
        <taxon>Rhodobacterales</taxon>
        <taxon>Paracoccaceae</taxon>
        <taxon>Paracoccus</taxon>
    </lineage>
</organism>
<dbReference type="InterPro" id="IPR029044">
    <property type="entry name" value="Nucleotide-diphossugar_trans"/>
</dbReference>
<evidence type="ECO:0000313" key="2">
    <source>
        <dbReference type="Proteomes" id="UP000283587"/>
    </source>
</evidence>
<sequence>MGRLAKEQEIAERLGVRYLTGPATHSILFSFVTLVASQERYDRMLTSALAKGFTPENSEFLALDNRNANRFDGFDAMRRALVEARGRYIVFTHDDIEFTHDGAAELEARLDELRALDPDWTLAGNAGGIGYRRGKHHLAVHIDDPHKLGLRVTQPELVESLDENFFVMRRNRPVVNSYDLEGFHFYAGDLCRMSEIMGGRSYVIPFLLSHHSGGTVDEAFPLCRSRFERKYRRYFVGRNLQMTVAEFRFGLAGMCEGWGETPKSRWDFLKRNVYAPERSGVDDT</sequence>